<dbReference type="SUPFAM" id="SSF51445">
    <property type="entry name" value="(Trans)glycosidases"/>
    <property type="match status" value="1"/>
</dbReference>
<keyword evidence="3" id="KW-0732">Signal</keyword>
<keyword evidence="5" id="KW-1185">Reference proteome</keyword>
<dbReference type="AlphaFoldDB" id="A0A6C2U099"/>
<evidence type="ECO:0000313" key="5">
    <source>
        <dbReference type="Proteomes" id="UP000366872"/>
    </source>
</evidence>
<dbReference type="EMBL" id="CAAHFG010000001">
    <property type="protein sequence ID" value="VGO13293.1"/>
    <property type="molecule type" value="Genomic_DNA"/>
</dbReference>
<dbReference type="SUPFAM" id="SSF75005">
    <property type="entry name" value="Arabinanase/levansucrase/invertase"/>
    <property type="match status" value="1"/>
</dbReference>
<feature type="chain" id="PRO_5025442504" evidence="3">
    <location>
        <begin position="18"/>
        <end position="692"/>
    </location>
</feature>
<dbReference type="Gene3D" id="2.115.10.20">
    <property type="entry name" value="Glycosyl hydrolase domain, family 43"/>
    <property type="match status" value="2"/>
</dbReference>
<name>A0A6C2U099_PONDE</name>
<dbReference type="Proteomes" id="UP000366872">
    <property type="component" value="Unassembled WGS sequence"/>
</dbReference>
<proteinExistence type="predicted"/>
<accession>A0A6C2U099</accession>
<keyword evidence="1" id="KW-0378">Hydrolase</keyword>
<feature type="signal peptide" evidence="3">
    <location>
        <begin position="1"/>
        <end position="17"/>
    </location>
</feature>
<sequence length="692" mass="78256">MIRLIVLLIMFSMTALAGLVPKPMFADPNYHGSCDPEVVWNDHAKEWWVFYTARRATLEKATYVGTPIGVVASKNLVDWTFKGYCSFDGEPGRPDMPVTFWAPGIIRDGDTCHMFVTYKDNAVAPWGGQGVIRHYVAPVSDLLNGWKLAGVPNFNQPDPIDASLIKVKDGFRAYYRVGKGGGIQWATSTDLETWENQGKCPGAVNAPERGFGYQEAPYVFKFRNWFWMLTDPHKGLAVFRSKDGIAWTQQERILEKPGTGAQDATLARHPSVAVINGRAFLFYHVEPNRPYPTPKAEDRTPEQKISFLQIAELQVKDGVLTCDRDAAVVSPVENLEVAPVAGRWSAQQAHAWHERQPWLVGANFVPSSAINQLEMWQADTFDPEAIDRELGWAAAIGMNTMRVFLHDICWREDKEGFFERIDHYLEIADRHGIGTMFVLFDGVWYPLPKAGKQPEPMPRTHNSGWVQSPGKAILADPAKQDALKGYVQDVIRRYKDDPRVLIWDLFNEPDNGNGGKWGGSAAEELPAPLKRYRATELLEKSFAWAREVAPSQPLTAGVWGNPKWFKEPSRIDLVSLRNSDILSFHTYHNPNDAMPVIGQIAAQERPALCTEYMARGTQSTFEGLLPQFKQHKIGAYNWGLVDGKSQTIYPWDSWKKTYTAEPEPWFHDVFRKDGTPYRQSEVDFIKHLTSEK</sequence>
<protein>
    <submittedName>
        <fullName evidence="4">Uncharacterized protein</fullName>
    </submittedName>
</protein>
<dbReference type="RefSeq" id="WP_222847120.1">
    <property type="nucleotide sequence ID" value="NZ_CAAHFG010000001.1"/>
</dbReference>
<evidence type="ECO:0000256" key="1">
    <source>
        <dbReference type="ARBA" id="ARBA00022801"/>
    </source>
</evidence>
<keyword evidence="2" id="KW-0326">Glycosidase</keyword>
<dbReference type="PROSITE" id="PS00659">
    <property type="entry name" value="GLYCOSYL_HYDROL_F5"/>
    <property type="match status" value="1"/>
</dbReference>
<dbReference type="Gene3D" id="3.20.20.80">
    <property type="entry name" value="Glycosidases"/>
    <property type="match status" value="1"/>
</dbReference>
<dbReference type="GO" id="GO:0005975">
    <property type="term" value="P:carbohydrate metabolic process"/>
    <property type="evidence" value="ECO:0007669"/>
    <property type="project" value="InterPro"/>
</dbReference>
<evidence type="ECO:0000256" key="3">
    <source>
        <dbReference type="SAM" id="SignalP"/>
    </source>
</evidence>
<evidence type="ECO:0000313" key="4">
    <source>
        <dbReference type="EMBL" id="VGO13293.1"/>
    </source>
</evidence>
<dbReference type="GO" id="GO:0004553">
    <property type="term" value="F:hydrolase activity, hydrolyzing O-glycosyl compounds"/>
    <property type="evidence" value="ECO:0007669"/>
    <property type="project" value="InterPro"/>
</dbReference>
<dbReference type="InterPro" id="IPR017853">
    <property type="entry name" value="GH"/>
</dbReference>
<organism evidence="4 5">
    <name type="scientific">Pontiella desulfatans</name>
    <dbReference type="NCBI Taxonomy" id="2750659"/>
    <lineage>
        <taxon>Bacteria</taxon>
        <taxon>Pseudomonadati</taxon>
        <taxon>Kiritimatiellota</taxon>
        <taxon>Kiritimatiellia</taxon>
        <taxon>Kiritimatiellales</taxon>
        <taxon>Pontiellaceae</taxon>
        <taxon>Pontiella</taxon>
    </lineage>
</organism>
<gene>
    <name evidence="4" type="ORF">PDESU_01849</name>
</gene>
<reference evidence="4 5" key="1">
    <citation type="submission" date="2019-04" db="EMBL/GenBank/DDBJ databases">
        <authorList>
            <person name="Van Vliet M D."/>
        </authorList>
    </citation>
    <scope>NUCLEOTIDE SEQUENCE [LARGE SCALE GENOMIC DNA]</scope>
    <source>
        <strain evidence="4 5">F1</strain>
    </source>
</reference>
<evidence type="ECO:0000256" key="2">
    <source>
        <dbReference type="ARBA" id="ARBA00023295"/>
    </source>
</evidence>
<dbReference type="InterPro" id="IPR018087">
    <property type="entry name" value="Glyco_hydro_5_CS"/>
</dbReference>
<dbReference type="InterPro" id="IPR023296">
    <property type="entry name" value="Glyco_hydro_beta-prop_sf"/>
</dbReference>